<gene>
    <name evidence="1" type="ORF">CPT_Moby_044</name>
</gene>
<dbReference type="EMBL" id="MN095772">
    <property type="protein sequence ID" value="QFR57792.1"/>
    <property type="molecule type" value="Genomic_DNA"/>
</dbReference>
<organism evidence="1 2">
    <name type="scientific">Stenotrophomonas phage Moby</name>
    <dbReference type="NCBI Taxonomy" id="2601680"/>
    <lineage>
        <taxon>Viruses</taxon>
        <taxon>Duplodnaviria</taxon>
        <taxon>Heunggongvirae</taxon>
        <taxon>Uroviricota</taxon>
        <taxon>Caudoviricetes</taxon>
        <taxon>Menderavirus</taxon>
        <taxon>Menderavirus moby</taxon>
    </lineage>
</organism>
<evidence type="ECO:0000313" key="1">
    <source>
        <dbReference type="EMBL" id="QFR57792.1"/>
    </source>
</evidence>
<protein>
    <submittedName>
        <fullName evidence="1">Uncharacterized protein</fullName>
    </submittedName>
</protein>
<name>A0A5P8PM85_9CAUD</name>
<sequence length="41" mass="5038">MTFTQWMAHHGYWAGRYGEGKSMYQDMYGKYCREWRQNNPA</sequence>
<accession>A0A5P8PM85</accession>
<dbReference type="Proteomes" id="UP000325424">
    <property type="component" value="Segment"/>
</dbReference>
<proteinExistence type="predicted"/>
<reference evidence="2" key="1">
    <citation type="submission" date="2019-06" db="EMBL/GenBank/DDBJ databases">
        <title>Complete genome sequence of Stenotrophomonas phage Moby.</title>
        <authorList>
            <person name="Vicary A."/>
            <person name="Newkirk H."/>
            <person name="Moreland R."/>
            <person name="Liu M."/>
            <person name="Ramsey J."/>
            <person name="Gonzalez C.F."/>
            <person name="Leavitt J."/>
        </authorList>
    </citation>
    <scope>NUCLEOTIDE SEQUENCE [LARGE SCALE GENOMIC DNA]</scope>
</reference>
<keyword evidence="2" id="KW-1185">Reference proteome</keyword>
<evidence type="ECO:0000313" key="2">
    <source>
        <dbReference type="Proteomes" id="UP000325424"/>
    </source>
</evidence>